<keyword evidence="1" id="KW-0732">Signal</keyword>
<dbReference type="RefSeq" id="WP_069833588.1">
    <property type="nucleotide sequence ID" value="NZ_MDGQ01000003.1"/>
</dbReference>
<dbReference type="Proteomes" id="UP000095552">
    <property type="component" value="Unassembled WGS sequence"/>
</dbReference>
<proteinExistence type="predicted"/>
<dbReference type="OrthoDB" id="937739at2"/>
<evidence type="ECO:0000256" key="1">
    <source>
        <dbReference type="SAM" id="SignalP"/>
    </source>
</evidence>
<organism evidence="3 4">
    <name type="scientific">Roseivirga misakiensis</name>
    <dbReference type="NCBI Taxonomy" id="1563681"/>
    <lineage>
        <taxon>Bacteria</taxon>
        <taxon>Pseudomonadati</taxon>
        <taxon>Bacteroidota</taxon>
        <taxon>Cytophagia</taxon>
        <taxon>Cytophagales</taxon>
        <taxon>Roseivirgaceae</taxon>
        <taxon>Roseivirga</taxon>
    </lineage>
</organism>
<evidence type="ECO:0000313" key="3">
    <source>
        <dbReference type="EMBL" id="OEK06276.1"/>
    </source>
</evidence>
<evidence type="ECO:0000259" key="2">
    <source>
        <dbReference type="Pfam" id="PF13349"/>
    </source>
</evidence>
<dbReference type="STRING" id="1563681.BFP71_00950"/>
<sequence length="288" mass="32053">MKRIINIALLMMLSIGALIAQRDSETITKSLKVKDNSKEFWFAVCNINGNVDVEAYSGNTIEIELKKQISARSADNVRAGMEEVKMLISEGDDFAKVNFEFPDQKIREKDDPLDCGWDWNGNRRKSRYSYLLDYKIKVPNGISVKISTVNEGDVSIRNVEGEIYAGNVNGDITLINIESNTKASTVNGVIEAVYTKMPSEFGSFNTVNGDILLEVPSKSSGVYNFQTQWGKVYSDLDFDSKVAPKVMKTSSGKGTKYKISNSNGYQMGKGGPSMEFETLNGDIRIRKK</sequence>
<gene>
    <name evidence="3" type="ORF">BFP71_00950</name>
</gene>
<name>A0A1E5T4J5_9BACT</name>
<dbReference type="Pfam" id="PF13349">
    <property type="entry name" value="DUF4097"/>
    <property type="match status" value="1"/>
</dbReference>
<dbReference type="AlphaFoldDB" id="A0A1E5T4J5"/>
<accession>A0A1E5T4J5</accession>
<comment type="caution">
    <text evidence="3">The sequence shown here is derived from an EMBL/GenBank/DDBJ whole genome shotgun (WGS) entry which is preliminary data.</text>
</comment>
<reference evidence="3 4" key="1">
    <citation type="submission" date="2016-08" db="EMBL/GenBank/DDBJ databases">
        <title>Draft genome of Fabibacter sp. strain SK-8.</title>
        <authorList>
            <person name="Wong S.-K."/>
            <person name="Hamasaki K."/>
            <person name="Yoshizawa S."/>
        </authorList>
    </citation>
    <scope>NUCLEOTIDE SEQUENCE [LARGE SCALE GENOMIC DNA]</scope>
    <source>
        <strain evidence="3 4">SK-8</strain>
    </source>
</reference>
<feature type="chain" id="PRO_5009185953" description="DUF4097 domain-containing protein" evidence="1">
    <location>
        <begin position="21"/>
        <end position="288"/>
    </location>
</feature>
<feature type="domain" description="DUF4097" evidence="2">
    <location>
        <begin position="149"/>
        <end position="264"/>
    </location>
</feature>
<feature type="signal peptide" evidence="1">
    <location>
        <begin position="1"/>
        <end position="20"/>
    </location>
</feature>
<dbReference type="EMBL" id="MDGQ01000003">
    <property type="protein sequence ID" value="OEK06276.1"/>
    <property type="molecule type" value="Genomic_DNA"/>
</dbReference>
<keyword evidence="4" id="KW-1185">Reference proteome</keyword>
<evidence type="ECO:0000313" key="4">
    <source>
        <dbReference type="Proteomes" id="UP000095552"/>
    </source>
</evidence>
<dbReference type="InterPro" id="IPR025164">
    <property type="entry name" value="Toastrack_DUF4097"/>
</dbReference>
<protein>
    <recommendedName>
        <fullName evidence="2">DUF4097 domain-containing protein</fullName>
    </recommendedName>
</protein>